<organism evidence="7 8">
    <name type="scientific">Gomphillus americanus</name>
    <dbReference type="NCBI Taxonomy" id="1940652"/>
    <lineage>
        <taxon>Eukaryota</taxon>
        <taxon>Fungi</taxon>
        <taxon>Dikarya</taxon>
        <taxon>Ascomycota</taxon>
        <taxon>Pezizomycotina</taxon>
        <taxon>Lecanoromycetes</taxon>
        <taxon>OSLEUM clade</taxon>
        <taxon>Ostropomycetidae</taxon>
        <taxon>Ostropales</taxon>
        <taxon>Graphidaceae</taxon>
        <taxon>Gomphilloideae</taxon>
        <taxon>Gomphillus</taxon>
    </lineage>
</organism>
<evidence type="ECO:0000313" key="8">
    <source>
        <dbReference type="Proteomes" id="UP000664169"/>
    </source>
</evidence>
<dbReference type="EMBL" id="CAJPDQ010000022">
    <property type="protein sequence ID" value="CAF9924777.1"/>
    <property type="molecule type" value="Genomic_DNA"/>
</dbReference>
<gene>
    <name evidence="7" type="ORF">GOMPHAMPRED_003705</name>
</gene>
<accession>A0A8H3FGG2</accession>
<dbReference type="PROSITE" id="PS51375">
    <property type="entry name" value="PPR"/>
    <property type="match status" value="1"/>
</dbReference>
<reference evidence="7" key="1">
    <citation type="submission" date="2021-03" db="EMBL/GenBank/DDBJ databases">
        <authorList>
            <person name="Tagirdzhanova G."/>
        </authorList>
    </citation>
    <scope>NUCLEOTIDE SEQUENCE</scope>
</reference>
<evidence type="ECO:0000256" key="6">
    <source>
        <dbReference type="SAM" id="MobiDB-lite"/>
    </source>
</evidence>
<dbReference type="InterPro" id="IPR011990">
    <property type="entry name" value="TPR-like_helical_dom_sf"/>
</dbReference>
<dbReference type="PANTHER" id="PTHR47447">
    <property type="entry name" value="OS03G0856100 PROTEIN"/>
    <property type="match status" value="1"/>
</dbReference>
<comment type="similarity">
    <text evidence="1">Belongs to the CCM1 family.</text>
</comment>
<feature type="region of interest" description="Disordered" evidence="6">
    <location>
        <begin position="759"/>
        <end position="800"/>
    </location>
</feature>
<comment type="subunit">
    <text evidence="4">Binds to mitochondrial small subunit 15S rRNA.</text>
</comment>
<comment type="function">
    <text evidence="3">Regulates mitochondrial small subunit maturation by controlling 15S rRNA 5'-end processing. Localizes to the 5' precursor of the 15S rRNA in a position that is subsequently occupied by mS47 in the mature yeast mtSSU. Uses structure and sequence-specific RNA recognition, binding to a single-stranded region of the precursor and specifically recognizing bases -6 to -1. The exchange of Ccm1 for mS47 is coupled to the irreversible removal of precursor rRNA that is accompanied by conformational changes of the mitoribosomal proteins uS5m and mS26. These conformational changes signal completion of 5'-end rRNA processing through protection of the mature 5'-end of the 15S rRNA and stabilization of mS47. The removal of the 5' precursor together with the dissociation of Ccm1 may be catalyzed by the 5'-3' exoribonuclease Pet127. Involved in the specific removal of group I introns in mitochondrial encoded transcripts.</text>
</comment>
<feature type="compositionally biased region" description="Polar residues" evidence="6">
    <location>
        <begin position="449"/>
        <end position="467"/>
    </location>
</feature>
<name>A0A8H3FGG2_9LECA</name>
<dbReference type="OrthoDB" id="185373at2759"/>
<evidence type="ECO:0000313" key="7">
    <source>
        <dbReference type="EMBL" id="CAF9924777.1"/>
    </source>
</evidence>
<dbReference type="NCBIfam" id="TIGR00756">
    <property type="entry name" value="PPR"/>
    <property type="match status" value="1"/>
</dbReference>
<dbReference type="Pfam" id="PF13041">
    <property type="entry name" value="PPR_2"/>
    <property type="match status" value="1"/>
</dbReference>
<evidence type="ECO:0008006" key="9">
    <source>
        <dbReference type="Google" id="ProtNLM"/>
    </source>
</evidence>
<feature type="repeat" description="PPR" evidence="5">
    <location>
        <begin position="168"/>
        <end position="202"/>
    </location>
</feature>
<evidence type="ECO:0000256" key="5">
    <source>
        <dbReference type="PROSITE-ProRule" id="PRU00708"/>
    </source>
</evidence>
<evidence type="ECO:0000256" key="1">
    <source>
        <dbReference type="ARBA" id="ARBA00006192"/>
    </source>
</evidence>
<dbReference type="Proteomes" id="UP000664169">
    <property type="component" value="Unassembled WGS sequence"/>
</dbReference>
<keyword evidence="2" id="KW-0677">Repeat</keyword>
<dbReference type="InterPro" id="IPR002885">
    <property type="entry name" value="PPR_rpt"/>
</dbReference>
<feature type="region of interest" description="Disordered" evidence="6">
    <location>
        <begin position="449"/>
        <end position="468"/>
    </location>
</feature>
<proteinExistence type="inferred from homology"/>
<evidence type="ECO:0000256" key="2">
    <source>
        <dbReference type="ARBA" id="ARBA00022737"/>
    </source>
</evidence>
<evidence type="ECO:0000256" key="4">
    <source>
        <dbReference type="ARBA" id="ARBA00044511"/>
    </source>
</evidence>
<dbReference type="PANTHER" id="PTHR47447:SF17">
    <property type="entry name" value="OS12G0638900 PROTEIN"/>
    <property type="match status" value="1"/>
</dbReference>
<evidence type="ECO:0000256" key="3">
    <source>
        <dbReference type="ARBA" id="ARBA00044493"/>
    </source>
</evidence>
<dbReference type="Gene3D" id="1.25.40.10">
    <property type="entry name" value="Tetratricopeptide repeat domain"/>
    <property type="match status" value="1"/>
</dbReference>
<comment type="caution">
    <text evidence="7">The sequence shown here is derived from an EMBL/GenBank/DDBJ whole genome shotgun (WGS) entry which is preliminary data.</text>
</comment>
<keyword evidence="8" id="KW-1185">Reference proteome</keyword>
<dbReference type="AlphaFoldDB" id="A0A8H3FGG2"/>
<protein>
    <recommendedName>
        <fullName evidence="9">Pentatricopeptide repeat-containing protein</fullName>
    </recommendedName>
</protein>
<sequence>MFTCKSCSRRIIQAIFSTSSKEHAAVLQPRIFNVLHHNPRKSRFATTSAKLRPERTSEERARIDAGLPIDIQTYEEAGIAALKGNTAIQKFQNTHNADPDRLISQNVSVWDGKTHIDRAQLYRHANLELKHIKEPYRLAERCLALLKNGEFDLTVHLVRQAGWAGMDATVSWNHILNATTKAGLLMTAYKLYHEMKKRGQKPDAYTYSILLRGYSAKTPLSNADLARARKIYESLYLPNSPVKPNIIHSNIMLELCARAGALDLLFKVGSQLSERGPNSPDQITYTTIFNALSNAKSSDSPSQVESQNESRIKLISQARRIWLDVIEKWKSGSLLLGEELVCSMGRVLLMSPLEEDHYTIFTLLEEFMRIPRQSPGAKKESLPKPRLQSEMEESKHARIGVPLLADHTDVQGVLEMATVEESRSVVDSTSNLDPNSQMLSEFGSSPAAITSANGSAQSKPSPRQHSISGHEMKSLPVAGLVFSKPGGKTLSLLLATCAKLSKFKVANAYWDLLSSQFTPDTFNFIEYMRMLKISSNSSKATLVLRDVYKLSRSRKSTIQLHPAMWEHGMAACQRTNNSKVALRDATRILVMLQMSTAEPSFNVIEMFTKVLSRTEANFPVEDIMRAEESLMMAFGNFKSLYAFGRTETNGPPATSETLDKLMSEIDPEWQPVAKPSYRLSMSRIDLLTEARSRLSMEERKGIRDLGRRIEIALGTVIKMYEDVMSHDQVARVRSDLYRVRAWVFPRNLQLLDEVMEENATKEKDQQVQGTGESKPPRRSKVQYRSSPHIGSLRIAPGTAA</sequence>